<evidence type="ECO:0000313" key="1">
    <source>
        <dbReference type="EMBL" id="MBL6456302.1"/>
    </source>
</evidence>
<accession>A0ABS1V3N5</accession>
<proteinExistence type="predicted"/>
<dbReference type="Proteomes" id="UP000606490">
    <property type="component" value="Unassembled WGS sequence"/>
</dbReference>
<reference evidence="1 2" key="1">
    <citation type="submission" date="2021-01" db="EMBL/GenBank/DDBJ databases">
        <title>Belnapia mucosa sp. nov. and Belnapia arida sp. nov., isolated from the Tabernas Desert (Almeria, Spain).</title>
        <authorList>
            <person name="Molina-Menor E."/>
            <person name="Vidal-Verdu A."/>
            <person name="Calonge A."/>
            <person name="Satari L."/>
            <person name="Pereto Magraner J."/>
            <person name="Porcar Miralles M."/>
        </authorList>
    </citation>
    <scope>NUCLEOTIDE SEQUENCE [LARGE SCALE GENOMIC DNA]</scope>
    <source>
        <strain evidence="1 2">T6</strain>
    </source>
</reference>
<comment type="caution">
    <text evidence="1">The sequence shown here is derived from an EMBL/GenBank/DDBJ whole genome shotgun (WGS) entry which is preliminary data.</text>
</comment>
<gene>
    <name evidence="1" type="ORF">JMJ55_13285</name>
</gene>
<keyword evidence="2" id="KW-1185">Reference proteome</keyword>
<organism evidence="1 2">
    <name type="scientific">Belnapia mucosa</name>
    <dbReference type="NCBI Taxonomy" id="2804532"/>
    <lineage>
        <taxon>Bacteria</taxon>
        <taxon>Pseudomonadati</taxon>
        <taxon>Pseudomonadota</taxon>
        <taxon>Alphaproteobacteria</taxon>
        <taxon>Acetobacterales</taxon>
        <taxon>Roseomonadaceae</taxon>
        <taxon>Belnapia</taxon>
    </lineage>
</organism>
<sequence>MEKFIISISRAKRFLGSLATYKIIVYQQFRDSAGKIQAIDVGFGNIGSGGTEIVTVYPNRTVVTEAFYLEVVHSVNSDDHLDRMSKLRGLAPLKLGEQTTKATIAVPIDSTGLLQYHIDNGGFLGFGITITRV</sequence>
<dbReference type="RefSeq" id="WP_202826021.1">
    <property type="nucleotide sequence ID" value="NZ_JAEUXJ010000004.1"/>
</dbReference>
<dbReference type="EMBL" id="JAEUXJ010000004">
    <property type="protein sequence ID" value="MBL6456302.1"/>
    <property type="molecule type" value="Genomic_DNA"/>
</dbReference>
<protein>
    <submittedName>
        <fullName evidence="1">Uncharacterized protein</fullName>
    </submittedName>
</protein>
<evidence type="ECO:0000313" key="2">
    <source>
        <dbReference type="Proteomes" id="UP000606490"/>
    </source>
</evidence>
<name>A0ABS1V3N5_9PROT</name>